<keyword evidence="8" id="KW-1015">Disulfide bond</keyword>
<dbReference type="InterPro" id="IPR008947">
    <property type="entry name" value="PLipase_C/P1_nuclease_dom_sf"/>
</dbReference>
<dbReference type="Proteomes" id="UP001497480">
    <property type="component" value="Unassembled WGS sequence"/>
</dbReference>
<dbReference type="PANTHER" id="PTHR33146">
    <property type="entry name" value="ENDONUCLEASE 4"/>
    <property type="match status" value="1"/>
</dbReference>
<comment type="caution">
    <text evidence="10">The sequence shown here is derived from an EMBL/GenBank/DDBJ whole genome shotgun (WGS) entry which is preliminary data.</text>
</comment>
<comment type="similarity">
    <text evidence="2">Belongs to the nuclease type I family.</text>
</comment>
<sequence length="87" mass="9771">MAEGDDHKKWQAWYPKNGKFGGVVFTTIPGALSWSKEGHMMTCQIAQALLEPQASEDVSQLLPEYVQGDLSALCVWPDQIRHRSELI</sequence>
<evidence type="ECO:0000256" key="2">
    <source>
        <dbReference type="ARBA" id="ARBA00009547"/>
    </source>
</evidence>
<keyword evidence="7" id="KW-0378">Hydrolase</keyword>
<protein>
    <recommendedName>
        <fullName evidence="3">Aspergillus nuclease S1</fullName>
        <ecNumber evidence="3">3.1.30.1</ecNumber>
    </recommendedName>
</protein>
<evidence type="ECO:0000256" key="1">
    <source>
        <dbReference type="ARBA" id="ARBA00000245"/>
    </source>
</evidence>
<dbReference type="GO" id="GO:0004521">
    <property type="term" value="F:RNA endonuclease activity"/>
    <property type="evidence" value="ECO:0007669"/>
    <property type="project" value="UniProtKB-ARBA"/>
</dbReference>
<evidence type="ECO:0000256" key="5">
    <source>
        <dbReference type="ARBA" id="ARBA00022723"/>
    </source>
</evidence>
<dbReference type="SUPFAM" id="SSF48537">
    <property type="entry name" value="Phospholipase C/P1 nuclease"/>
    <property type="match status" value="1"/>
</dbReference>
<evidence type="ECO:0000256" key="9">
    <source>
        <dbReference type="ARBA" id="ARBA00023180"/>
    </source>
</evidence>
<dbReference type="EC" id="3.1.30.1" evidence="3"/>
<dbReference type="GO" id="GO:0000014">
    <property type="term" value="F:single-stranded DNA endodeoxyribonuclease activity"/>
    <property type="evidence" value="ECO:0007669"/>
    <property type="project" value="UniProtKB-ARBA"/>
</dbReference>
<keyword evidence="11" id="KW-1185">Reference proteome</keyword>
<name>A0AAV1XI51_LUPLU</name>
<evidence type="ECO:0000313" key="10">
    <source>
        <dbReference type="EMBL" id="CAL0321276.1"/>
    </source>
</evidence>
<organism evidence="10 11">
    <name type="scientific">Lupinus luteus</name>
    <name type="common">European yellow lupine</name>
    <dbReference type="NCBI Taxonomy" id="3873"/>
    <lineage>
        <taxon>Eukaryota</taxon>
        <taxon>Viridiplantae</taxon>
        <taxon>Streptophyta</taxon>
        <taxon>Embryophyta</taxon>
        <taxon>Tracheophyta</taxon>
        <taxon>Spermatophyta</taxon>
        <taxon>Magnoliopsida</taxon>
        <taxon>eudicotyledons</taxon>
        <taxon>Gunneridae</taxon>
        <taxon>Pentapetalae</taxon>
        <taxon>rosids</taxon>
        <taxon>fabids</taxon>
        <taxon>Fabales</taxon>
        <taxon>Fabaceae</taxon>
        <taxon>Papilionoideae</taxon>
        <taxon>50 kb inversion clade</taxon>
        <taxon>genistoids sensu lato</taxon>
        <taxon>core genistoids</taxon>
        <taxon>Genisteae</taxon>
        <taxon>Lupinus</taxon>
    </lineage>
</organism>
<dbReference type="GO" id="GO:0003676">
    <property type="term" value="F:nucleic acid binding"/>
    <property type="evidence" value="ECO:0007669"/>
    <property type="project" value="InterPro"/>
</dbReference>
<evidence type="ECO:0000256" key="6">
    <source>
        <dbReference type="ARBA" id="ARBA00022759"/>
    </source>
</evidence>
<evidence type="ECO:0000256" key="3">
    <source>
        <dbReference type="ARBA" id="ARBA00012562"/>
    </source>
</evidence>
<evidence type="ECO:0000256" key="8">
    <source>
        <dbReference type="ARBA" id="ARBA00023157"/>
    </source>
</evidence>
<keyword evidence="5" id="KW-0479">Metal-binding</keyword>
<dbReference type="EMBL" id="CAXHTB010000015">
    <property type="protein sequence ID" value="CAL0321276.1"/>
    <property type="molecule type" value="Genomic_DNA"/>
</dbReference>
<dbReference type="InterPro" id="IPR003154">
    <property type="entry name" value="S1/P1nuclease"/>
</dbReference>
<evidence type="ECO:0000313" key="11">
    <source>
        <dbReference type="Proteomes" id="UP001497480"/>
    </source>
</evidence>
<dbReference type="AlphaFoldDB" id="A0AAV1XI51"/>
<keyword evidence="6" id="KW-0255">Endonuclease</keyword>
<dbReference type="PANTHER" id="PTHR33146:SF14">
    <property type="entry name" value="ENDONUCLEASE 1"/>
    <property type="match status" value="1"/>
</dbReference>
<evidence type="ECO:0000256" key="4">
    <source>
        <dbReference type="ARBA" id="ARBA00022722"/>
    </source>
</evidence>
<accession>A0AAV1XI51</accession>
<proteinExistence type="inferred from homology"/>
<comment type="catalytic activity">
    <reaction evidence="1">
        <text>Endonucleolytic cleavage to 5'-phosphomononucleotide and 5'-phosphooligonucleotide end-products.</text>
        <dbReference type="EC" id="3.1.30.1"/>
    </reaction>
</comment>
<keyword evidence="4" id="KW-0540">Nuclease</keyword>
<dbReference type="Pfam" id="PF02265">
    <property type="entry name" value="S1-P1_nuclease"/>
    <property type="match status" value="1"/>
</dbReference>
<reference evidence="10 11" key="1">
    <citation type="submission" date="2024-03" db="EMBL/GenBank/DDBJ databases">
        <authorList>
            <person name="Martinez-Hernandez J."/>
        </authorList>
    </citation>
    <scope>NUCLEOTIDE SEQUENCE [LARGE SCALE GENOMIC DNA]</scope>
</reference>
<evidence type="ECO:0000256" key="7">
    <source>
        <dbReference type="ARBA" id="ARBA00022801"/>
    </source>
</evidence>
<dbReference type="GO" id="GO:0046872">
    <property type="term" value="F:metal ion binding"/>
    <property type="evidence" value="ECO:0007669"/>
    <property type="project" value="UniProtKB-KW"/>
</dbReference>
<dbReference type="GO" id="GO:0006308">
    <property type="term" value="P:DNA catabolic process"/>
    <property type="evidence" value="ECO:0007669"/>
    <property type="project" value="InterPro"/>
</dbReference>
<dbReference type="Gene3D" id="1.10.575.10">
    <property type="entry name" value="P1 Nuclease"/>
    <property type="match status" value="1"/>
</dbReference>
<keyword evidence="9" id="KW-0325">Glycoprotein</keyword>
<gene>
    <name evidence="10" type="ORF">LLUT_LOCUS22336</name>
</gene>